<feature type="region of interest" description="Disordered" evidence="3">
    <location>
        <begin position="1"/>
        <end position="113"/>
    </location>
</feature>
<keyword evidence="2" id="KW-0235">DNA replication</keyword>
<feature type="domain" description="Origin recognition complex subunit 2 RecA-like" evidence="4">
    <location>
        <begin position="165"/>
        <end position="309"/>
    </location>
</feature>
<comment type="subcellular location">
    <subcellularLocation>
        <location evidence="2">Nucleus</location>
    </subcellularLocation>
</comment>
<evidence type="ECO:0000313" key="5">
    <source>
        <dbReference type="EMBL" id="KAK2718186.1"/>
    </source>
</evidence>
<protein>
    <recommendedName>
        <fullName evidence="1 2">Origin recognition complex subunit 2</fullName>
    </recommendedName>
</protein>
<dbReference type="GO" id="GO:0006260">
    <property type="term" value="P:DNA replication"/>
    <property type="evidence" value="ECO:0007669"/>
    <property type="project" value="UniProtKB-UniRule"/>
</dbReference>
<comment type="subunit">
    <text evidence="2">Component of the origin recognition complex (ORC).</text>
</comment>
<feature type="compositionally biased region" description="Low complexity" evidence="3">
    <location>
        <begin position="60"/>
        <end position="75"/>
    </location>
</feature>
<dbReference type="InterPro" id="IPR007220">
    <property type="entry name" value="ORC2"/>
</dbReference>
<dbReference type="EMBL" id="JAVRJZ010000009">
    <property type="protein sequence ID" value="KAK2718186.1"/>
    <property type="molecule type" value="Genomic_DNA"/>
</dbReference>
<dbReference type="Proteomes" id="UP001187531">
    <property type="component" value="Unassembled WGS sequence"/>
</dbReference>
<reference evidence="5" key="1">
    <citation type="submission" date="2023-07" db="EMBL/GenBank/DDBJ databases">
        <title>Chromosome-level genome assembly of Artemia franciscana.</title>
        <authorList>
            <person name="Jo E."/>
        </authorList>
    </citation>
    <scope>NUCLEOTIDE SEQUENCE</scope>
    <source>
        <tissue evidence="5">Whole body</tissue>
    </source>
</reference>
<dbReference type="PANTHER" id="PTHR14052">
    <property type="entry name" value="ORIGIN RECOGNITION COMPLEX SUBUNIT 2"/>
    <property type="match status" value="1"/>
</dbReference>
<feature type="compositionally biased region" description="Basic and acidic residues" evidence="3">
    <location>
        <begin position="15"/>
        <end position="32"/>
    </location>
</feature>
<evidence type="ECO:0000256" key="1">
    <source>
        <dbReference type="ARBA" id="ARBA00019080"/>
    </source>
</evidence>
<sequence length="322" mass="37062">MRDQEWGKGKLKKSVQRENGEREPEGLSEEKANVPATPDRRRRQKLKQRIQKITEDILEDLSSSSGSEFEPSSSESSDDEDEDKNLLHSFKNVKKNKPFQRTPGKPRKNRPMVDAGIDVESYFKSQSEDNLTSNRTLNRLSQPRLEKAQVDNILKNLKNRHEVEYKELVDEHRSLFPKWLFLLMENYNILLYGFGSKSALIEEFHLALLPDEDVLVITGFFPSLTVKEVLNSITFDILEMKESFSSIESQLIAIERQLKVLKKHVYLLINNIDGVAFQNEKSQVTLSNLAAIEGVKIVASIDHLNSPLCTYYLNILVEFSFM</sequence>
<evidence type="ECO:0000259" key="4">
    <source>
        <dbReference type="Pfam" id="PF04084"/>
    </source>
</evidence>
<comment type="function">
    <text evidence="2">Component of the origin recognition complex (ORC) that binds origins of replication. DNA-binding is ATP-dependent. ORC is required to assemble the pre-replication complex necessary to initiate DNA replication.</text>
</comment>
<dbReference type="PANTHER" id="PTHR14052:SF0">
    <property type="entry name" value="ORIGIN RECOGNITION COMPLEX SUBUNIT 2"/>
    <property type="match status" value="1"/>
</dbReference>
<comment type="caution">
    <text evidence="5">The sequence shown here is derived from an EMBL/GenBank/DDBJ whole genome shotgun (WGS) entry which is preliminary data.</text>
</comment>
<comment type="similarity">
    <text evidence="2">Belongs to the ORC2 family.</text>
</comment>
<evidence type="ECO:0000256" key="2">
    <source>
        <dbReference type="RuleBase" id="RU368084"/>
    </source>
</evidence>
<feature type="compositionally biased region" description="Basic residues" evidence="3">
    <location>
        <begin position="91"/>
        <end position="110"/>
    </location>
</feature>
<proteinExistence type="inferred from homology"/>
<keyword evidence="2" id="KW-0539">Nucleus</keyword>
<dbReference type="InterPro" id="IPR056772">
    <property type="entry name" value="RecA-like_ORC2"/>
</dbReference>
<organism evidence="5 6">
    <name type="scientific">Artemia franciscana</name>
    <name type="common">Brine shrimp</name>
    <name type="synonym">Artemia sanfranciscana</name>
    <dbReference type="NCBI Taxonomy" id="6661"/>
    <lineage>
        <taxon>Eukaryota</taxon>
        <taxon>Metazoa</taxon>
        <taxon>Ecdysozoa</taxon>
        <taxon>Arthropoda</taxon>
        <taxon>Crustacea</taxon>
        <taxon>Branchiopoda</taxon>
        <taxon>Anostraca</taxon>
        <taxon>Artemiidae</taxon>
        <taxon>Artemia</taxon>
    </lineage>
</organism>
<dbReference type="Pfam" id="PF04084">
    <property type="entry name" value="RecA-like_ORC2"/>
    <property type="match status" value="1"/>
</dbReference>
<accession>A0AA88I4Q8</accession>
<feature type="compositionally biased region" description="Basic residues" evidence="3">
    <location>
        <begin position="40"/>
        <end position="50"/>
    </location>
</feature>
<name>A0AA88I4Q8_ARTSF</name>
<evidence type="ECO:0000256" key="3">
    <source>
        <dbReference type="SAM" id="MobiDB-lite"/>
    </source>
</evidence>
<dbReference type="GO" id="GO:0003688">
    <property type="term" value="F:DNA replication origin binding"/>
    <property type="evidence" value="ECO:0007669"/>
    <property type="project" value="UniProtKB-UniRule"/>
</dbReference>
<evidence type="ECO:0000313" key="6">
    <source>
        <dbReference type="Proteomes" id="UP001187531"/>
    </source>
</evidence>
<gene>
    <name evidence="5" type="ORF">QYM36_005489</name>
</gene>
<dbReference type="AlphaFoldDB" id="A0AA88I4Q8"/>
<dbReference type="GO" id="GO:0005664">
    <property type="term" value="C:nuclear origin of replication recognition complex"/>
    <property type="evidence" value="ECO:0007669"/>
    <property type="project" value="UniProtKB-UniRule"/>
</dbReference>
<keyword evidence="6" id="KW-1185">Reference proteome</keyword>